<proteinExistence type="predicted"/>
<organism evidence="1 2">
    <name type="scientific">Engystomops pustulosus</name>
    <name type="common">Tungara frog</name>
    <name type="synonym">Physalaemus pustulosus</name>
    <dbReference type="NCBI Taxonomy" id="76066"/>
    <lineage>
        <taxon>Eukaryota</taxon>
        <taxon>Metazoa</taxon>
        <taxon>Chordata</taxon>
        <taxon>Craniata</taxon>
        <taxon>Vertebrata</taxon>
        <taxon>Euteleostomi</taxon>
        <taxon>Amphibia</taxon>
        <taxon>Batrachia</taxon>
        <taxon>Anura</taxon>
        <taxon>Neobatrachia</taxon>
        <taxon>Hyloidea</taxon>
        <taxon>Leptodactylidae</taxon>
        <taxon>Leiuperinae</taxon>
        <taxon>Engystomops</taxon>
    </lineage>
</organism>
<accession>A0AAV7AU04</accession>
<protein>
    <submittedName>
        <fullName evidence="1">Uncharacterized protein</fullName>
    </submittedName>
</protein>
<sequence length="103" mass="11706">MQTGYEVGSSTLAPFPLKPSKISLFYSKMQIIGRNCTKQVDIQEQNPDLHTSHTSHPSGEPLGIYRIFLTLQQPISSTFIIIRPKLTILTFQFLHNLLLIFAF</sequence>
<evidence type="ECO:0000313" key="2">
    <source>
        <dbReference type="Proteomes" id="UP000824782"/>
    </source>
</evidence>
<gene>
    <name evidence="1" type="ORF">GDO81_012680</name>
</gene>
<comment type="caution">
    <text evidence="1">The sequence shown here is derived from an EMBL/GenBank/DDBJ whole genome shotgun (WGS) entry which is preliminary data.</text>
</comment>
<dbReference type="AlphaFoldDB" id="A0AAV7AU04"/>
<evidence type="ECO:0000313" key="1">
    <source>
        <dbReference type="EMBL" id="KAG8565036.1"/>
    </source>
</evidence>
<reference evidence="1" key="1">
    <citation type="thesis" date="2020" institute="ProQuest LLC" country="789 East Eisenhower Parkway, Ann Arbor, MI, USA">
        <title>Comparative Genomics and Chromosome Evolution.</title>
        <authorList>
            <person name="Mudd A.B."/>
        </authorList>
    </citation>
    <scope>NUCLEOTIDE SEQUENCE</scope>
    <source>
        <strain evidence="1">237g6f4</strain>
        <tissue evidence="1">Blood</tissue>
    </source>
</reference>
<name>A0AAV7AU04_ENGPU</name>
<dbReference type="EMBL" id="WNYA01000006">
    <property type="protein sequence ID" value="KAG8565036.1"/>
    <property type="molecule type" value="Genomic_DNA"/>
</dbReference>
<keyword evidence="2" id="KW-1185">Reference proteome</keyword>
<dbReference type="Proteomes" id="UP000824782">
    <property type="component" value="Unassembled WGS sequence"/>
</dbReference>